<accession>A0A3M7S290</accession>
<protein>
    <submittedName>
        <fullName evidence="1">Uncharacterized protein</fullName>
    </submittedName>
</protein>
<sequence>MNLNNEKNNPRLILSRICKDYLILELQRSFISSTIGPNVSFESNRVIEYELTVIVCSTEMNA</sequence>
<dbReference type="EMBL" id="REGN01002150">
    <property type="protein sequence ID" value="RNA29933.1"/>
    <property type="molecule type" value="Genomic_DNA"/>
</dbReference>
<keyword evidence="2" id="KW-1185">Reference proteome</keyword>
<organism evidence="1 2">
    <name type="scientific">Brachionus plicatilis</name>
    <name type="common">Marine rotifer</name>
    <name type="synonym">Brachionus muelleri</name>
    <dbReference type="NCBI Taxonomy" id="10195"/>
    <lineage>
        <taxon>Eukaryota</taxon>
        <taxon>Metazoa</taxon>
        <taxon>Spiralia</taxon>
        <taxon>Gnathifera</taxon>
        <taxon>Rotifera</taxon>
        <taxon>Eurotatoria</taxon>
        <taxon>Monogononta</taxon>
        <taxon>Pseudotrocha</taxon>
        <taxon>Ploima</taxon>
        <taxon>Brachionidae</taxon>
        <taxon>Brachionus</taxon>
    </lineage>
</organism>
<evidence type="ECO:0000313" key="1">
    <source>
        <dbReference type="EMBL" id="RNA29933.1"/>
    </source>
</evidence>
<gene>
    <name evidence="1" type="ORF">BpHYR1_053716</name>
</gene>
<comment type="caution">
    <text evidence="1">The sequence shown here is derived from an EMBL/GenBank/DDBJ whole genome shotgun (WGS) entry which is preliminary data.</text>
</comment>
<dbReference type="AlphaFoldDB" id="A0A3M7S290"/>
<reference evidence="1 2" key="1">
    <citation type="journal article" date="2018" name="Sci. Rep.">
        <title>Genomic signatures of local adaptation to the degree of environmental predictability in rotifers.</title>
        <authorList>
            <person name="Franch-Gras L."/>
            <person name="Hahn C."/>
            <person name="Garcia-Roger E.M."/>
            <person name="Carmona M.J."/>
            <person name="Serra M."/>
            <person name="Gomez A."/>
        </authorList>
    </citation>
    <scope>NUCLEOTIDE SEQUENCE [LARGE SCALE GENOMIC DNA]</scope>
    <source>
        <strain evidence="1">HYR1</strain>
    </source>
</reference>
<proteinExistence type="predicted"/>
<evidence type="ECO:0000313" key="2">
    <source>
        <dbReference type="Proteomes" id="UP000276133"/>
    </source>
</evidence>
<name>A0A3M7S290_BRAPC</name>
<dbReference type="Proteomes" id="UP000276133">
    <property type="component" value="Unassembled WGS sequence"/>
</dbReference>